<name>T0Y8G9_9ZZZZ</name>
<protein>
    <submittedName>
        <fullName evidence="8">NADH ubiquinone oxidoreductase, 20 kDa subunit</fullName>
    </submittedName>
</protein>
<dbReference type="PANTHER" id="PTHR42989">
    <property type="entry name" value="HYDROGENASE-4 COMPONENT I"/>
    <property type="match status" value="1"/>
</dbReference>
<dbReference type="AlphaFoldDB" id="T0Y8G9"/>
<keyword evidence="4" id="KW-0479">Metal-binding</keyword>
<dbReference type="SUPFAM" id="SSF56770">
    <property type="entry name" value="HydA/Nqo6-like"/>
    <property type="match status" value="1"/>
</dbReference>
<evidence type="ECO:0000259" key="7">
    <source>
        <dbReference type="Pfam" id="PF01058"/>
    </source>
</evidence>
<keyword evidence="3" id="KW-0004">4Fe-4S</keyword>
<dbReference type="GO" id="GO:0046872">
    <property type="term" value="F:metal ion binding"/>
    <property type="evidence" value="ECO:0007669"/>
    <property type="project" value="UniProtKB-KW"/>
</dbReference>
<evidence type="ECO:0000256" key="6">
    <source>
        <dbReference type="ARBA" id="ARBA00023014"/>
    </source>
</evidence>
<dbReference type="EMBL" id="AUZZ01010508">
    <property type="protein sequence ID" value="EQD29443.1"/>
    <property type="molecule type" value="Genomic_DNA"/>
</dbReference>
<reference evidence="8" key="1">
    <citation type="submission" date="2013-08" db="EMBL/GenBank/DDBJ databases">
        <authorList>
            <person name="Mendez C."/>
            <person name="Richter M."/>
            <person name="Ferrer M."/>
            <person name="Sanchez J."/>
        </authorList>
    </citation>
    <scope>NUCLEOTIDE SEQUENCE</scope>
</reference>
<gene>
    <name evidence="8" type="ORF">B2A_14469</name>
</gene>
<dbReference type="Pfam" id="PF01058">
    <property type="entry name" value="Oxidored_q6"/>
    <property type="match status" value="1"/>
</dbReference>
<reference evidence="8" key="2">
    <citation type="journal article" date="2014" name="ISME J.">
        <title>Microbial stratification in low pH oxic and suboxic macroscopic growths along an acid mine drainage.</title>
        <authorList>
            <person name="Mendez-Garcia C."/>
            <person name="Mesa V."/>
            <person name="Sprenger R.R."/>
            <person name="Richter M."/>
            <person name="Diez M.S."/>
            <person name="Solano J."/>
            <person name="Bargiela R."/>
            <person name="Golyshina O.V."/>
            <person name="Manteca A."/>
            <person name="Ramos J.L."/>
            <person name="Gallego J.R."/>
            <person name="Llorente I."/>
            <person name="Martins Dos Santos V.A."/>
            <person name="Jensen O.N."/>
            <person name="Pelaez A.I."/>
            <person name="Sanchez J."/>
            <person name="Ferrer M."/>
        </authorList>
    </citation>
    <scope>NUCLEOTIDE SEQUENCE</scope>
</reference>
<dbReference type="InterPro" id="IPR052375">
    <property type="entry name" value="Complex_I_20kDa-like"/>
</dbReference>
<accession>T0Y8G9</accession>
<evidence type="ECO:0000256" key="1">
    <source>
        <dbReference type="ARBA" id="ARBA00001966"/>
    </source>
</evidence>
<dbReference type="InterPro" id="IPR006137">
    <property type="entry name" value="NADH_UbQ_OxRdtase-like_20kDa"/>
</dbReference>
<feature type="domain" description="NADH:ubiquinone oxidoreductase-like 20kDa subunit" evidence="7">
    <location>
        <begin position="17"/>
        <end position="111"/>
    </location>
</feature>
<dbReference type="Gene3D" id="3.40.50.12280">
    <property type="match status" value="1"/>
</dbReference>
<dbReference type="GO" id="GO:0051539">
    <property type="term" value="F:4 iron, 4 sulfur cluster binding"/>
    <property type="evidence" value="ECO:0007669"/>
    <property type="project" value="UniProtKB-KW"/>
</dbReference>
<organism evidence="8">
    <name type="scientific">mine drainage metagenome</name>
    <dbReference type="NCBI Taxonomy" id="410659"/>
    <lineage>
        <taxon>unclassified sequences</taxon>
        <taxon>metagenomes</taxon>
        <taxon>ecological metagenomes</taxon>
    </lineage>
</organism>
<evidence type="ECO:0000256" key="5">
    <source>
        <dbReference type="ARBA" id="ARBA00023004"/>
    </source>
</evidence>
<comment type="cofactor">
    <cofactor evidence="1">
        <name>[4Fe-4S] cluster</name>
        <dbReference type="ChEBI" id="CHEBI:49883"/>
    </cofactor>
</comment>
<dbReference type="PANTHER" id="PTHR42989:SF1">
    <property type="entry name" value="FORMATE HYDROGENLYASE SUBUNIT 7-RELATED"/>
    <property type="match status" value="1"/>
</dbReference>
<evidence type="ECO:0000313" key="8">
    <source>
        <dbReference type="EMBL" id="EQD29443.1"/>
    </source>
</evidence>
<keyword evidence="6" id="KW-0411">Iron-sulfur</keyword>
<keyword evidence="5" id="KW-0408">Iron</keyword>
<comment type="caution">
    <text evidence="8">The sequence shown here is derived from an EMBL/GenBank/DDBJ whole genome shotgun (WGS) entry which is preliminary data.</text>
</comment>
<feature type="non-terminal residue" evidence="8">
    <location>
        <position position="1"/>
    </location>
</feature>
<evidence type="ECO:0000256" key="2">
    <source>
        <dbReference type="ARBA" id="ARBA00009173"/>
    </source>
</evidence>
<keyword evidence="8" id="KW-0830">Ubiquinone</keyword>
<comment type="similarity">
    <text evidence="2">Belongs to the complex I 20 kDa subunit family.</text>
</comment>
<proteinExistence type="inferred from homology"/>
<sequence>SLLSRSFYLYPVDSGTCGACNTELLSILSPQYDASRLNIFLTNTPRHADALVIMGVYTEGMDDVVSKAYEAMPDPKLIITLGACAISGGVIGKAPVLSDKATVEIAGSPPKSIHHT</sequence>
<evidence type="ECO:0000256" key="3">
    <source>
        <dbReference type="ARBA" id="ARBA00022485"/>
    </source>
</evidence>
<evidence type="ECO:0000256" key="4">
    <source>
        <dbReference type="ARBA" id="ARBA00022723"/>
    </source>
</evidence>